<protein>
    <submittedName>
        <fullName evidence="2">ABC-type dipeptide transport system, periplasmic component</fullName>
    </submittedName>
</protein>
<dbReference type="AlphaFoldDB" id="A0A6J4R230"/>
<feature type="region of interest" description="Disordered" evidence="1">
    <location>
        <begin position="1"/>
        <end position="156"/>
    </location>
</feature>
<gene>
    <name evidence="2" type="ORF">AVDCRST_MAG01-01-5050</name>
</gene>
<dbReference type="EMBL" id="CADCUW010000662">
    <property type="protein sequence ID" value="CAA9454927.1"/>
    <property type="molecule type" value="Genomic_DNA"/>
</dbReference>
<feature type="non-terminal residue" evidence="2">
    <location>
        <position position="1"/>
    </location>
</feature>
<name>A0A6J4R230_9ACTN</name>
<reference evidence="2" key="1">
    <citation type="submission" date="2020-02" db="EMBL/GenBank/DDBJ databases">
        <authorList>
            <person name="Meier V. D."/>
        </authorList>
    </citation>
    <scope>NUCLEOTIDE SEQUENCE</scope>
    <source>
        <strain evidence="2">AVDCRST_MAG01</strain>
    </source>
</reference>
<evidence type="ECO:0000256" key="1">
    <source>
        <dbReference type="SAM" id="MobiDB-lite"/>
    </source>
</evidence>
<organism evidence="2">
    <name type="scientific">uncultured Rubrobacteraceae bacterium</name>
    <dbReference type="NCBI Taxonomy" id="349277"/>
    <lineage>
        <taxon>Bacteria</taxon>
        <taxon>Bacillati</taxon>
        <taxon>Actinomycetota</taxon>
        <taxon>Rubrobacteria</taxon>
        <taxon>Rubrobacterales</taxon>
        <taxon>Rubrobacteraceae</taxon>
        <taxon>environmental samples</taxon>
    </lineage>
</organism>
<evidence type="ECO:0000313" key="2">
    <source>
        <dbReference type="EMBL" id="CAA9454927.1"/>
    </source>
</evidence>
<accession>A0A6J4R230</accession>
<feature type="compositionally biased region" description="Basic residues" evidence="1">
    <location>
        <begin position="44"/>
        <end position="55"/>
    </location>
</feature>
<proteinExistence type="predicted"/>
<feature type="compositionally biased region" description="Basic residues" evidence="1">
    <location>
        <begin position="116"/>
        <end position="133"/>
    </location>
</feature>
<sequence length="167" mass="18016">DWSGNAAARRRGGRSHAGWHRQRGGPPPVELAVHHVEHDGGAGPHRRAGQHRRGMHGGFPVGGEHPRRQGQGGGALSGRRAADGLQHQAVFRRGPEVEGPAPAGDVPELPPGHPRCVPRRLHRALRVPRARRAGAREVPGVSHREHPLLGGGGVRVPKIRHRRRTLV</sequence>
<feature type="non-terminal residue" evidence="2">
    <location>
        <position position="167"/>
    </location>
</feature>
<feature type="compositionally biased region" description="Basic residues" evidence="1">
    <location>
        <begin position="8"/>
        <end position="23"/>
    </location>
</feature>